<dbReference type="EMBL" id="VSRR010006307">
    <property type="protein sequence ID" value="MPC44488.1"/>
    <property type="molecule type" value="Genomic_DNA"/>
</dbReference>
<feature type="region of interest" description="Disordered" evidence="1">
    <location>
        <begin position="28"/>
        <end position="61"/>
    </location>
</feature>
<dbReference type="Proteomes" id="UP000324222">
    <property type="component" value="Unassembled WGS sequence"/>
</dbReference>
<proteinExistence type="predicted"/>
<evidence type="ECO:0000256" key="1">
    <source>
        <dbReference type="SAM" id="MobiDB-lite"/>
    </source>
</evidence>
<reference evidence="2 3" key="1">
    <citation type="submission" date="2019-05" db="EMBL/GenBank/DDBJ databases">
        <title>Another draft genome of Portunus trituberculatus and its Hox gene families provides insights of decapod evolution.</title>
        <authorList>
            <person name="Jeong J.-H."/>
            <person name="Song I."/>
            <person name="Kim S."/>
            <person name="Choi T."/>
            <person name="Kim D."/>
            <person name="Ryu S."/>
            <person name="Kim W."/>
        </authorList>
    </citation>
    <scope>NUCLEOTIDE SEQUENCE [LARGE SCALE GENOMIC DNA]</scope>
    <source>
        <tissue evidence="2">Muscle</tissue>
    </source>
</reference>
<keyword evidence="3" id="KW-1185">Reference proteome</keyword>
<evidence type="ECO:0000313" key="3">
    <source>
        <dbReference type="Proteomes" id="UP000324222"/>
    </source>
</evidence>
<dbReference type="AlphaFoldDB" id="A0A5B7FHS7"/>
<comment type="caution">
    <text evidence="2">The sequence shown here is derived from an EMBL/GenBank/DDBJ whole genome shotgun (WGS) entry which is preliminary data.</text>
</comment>
<name>A0A5B7FHS7_PORTR</name>
<organism evidence="2 3">
    <name type="scientific">Portunus trituberculatus</name>
    <name type="common">Swimming crab</name>
    <name type="synonym">Neptunus trituberculatus</name>
    <dbReference type="NCBI Taxonomy" id="210409"/>
    <lineage>
        <taxon>Eukaryota</taxon>
        <taxon>Metazoa</taxon>
        <taxon>Ecdysozoa</taxon>
        <taxon>Arthropoda</taxon>
        <taxon>Crustacea</taxon>
        <taxon>Multicrustacea</taxon>
        <taxon>Malacostraca</taxon>
        <taxon>Eumalacostraca</taxon>
        <taxon>Eucarida</taxon>
        <taxon>Decapoda</taxon>
        <taxon>Pleocyemata</taxon>
        <taxon>Brachyura</taxon>
        <taxon>Eubrachyura</taxon>
        <taxon>Portunoidea</taxon>
        <taxon>Portunidae</taxon>
        <taxon>Portuninae</taxon>
        <taxon>Portunus</taxon>
    </lineage>
</organism>
<protein>
    <submittedName>
        <fullName evidence="2">Uncharacterized protein</fullName>
    </submittedName>
</protein>
<gene>
    <name evidence="2" type="ORF">E2C01_038161</name>
</gene>
<accession>A0A5B7FHS7</accession>
<evidence type="ECO:0000313" key="2">
    <source>
        <dbReference type="EMBL" id="MPC44488.1"/>
    </source>
</evidence>
<sequence>MSLGGDMGPNMGTTINKIARVANTIVKSIAGQRSPHHSWPSPVTPPLNGHRRQDATRTSNA</sequence>